<name>A0A174WEN7_PARDI</name>
<evidence type="ECO:0000313" key="3">
    <source>
        <dbReference type="EMBL" id="CUQ42505.1"/>
    </source>
</evidence>
<dbReference type="EMBL" id="WKMX01000016">
    <property type="protein sequence ID" value="MRZ07723.1"/>
    <property type="molecule type" value="Genomic_DNA"/>
</dbReference>
<keyword evidence="2" id="KW-1133">Transmembrane helix</keyword>
<dbReference type="InterPro" id="IPR010994">
    <property type="entry name" value="RuvA_2-like"/>
</dbReference>
<evidence type="ECO:0000256" key="2">
    <source>
        <dbReference type="SAM" id="Phobius"/>
    </source>
</evidence>
<feature type="region of interest" description="Disordered" evidence="1">
    <location>
        <begin position="52"/>
        <end position="96"/>
    </location>
</feature>
<keyword evidence="2" id="KW-0472">Membrane</keyword>
<dbReference type="EMBL" id="CZBM01000012">
    <property type="protein sequence ID" value="CUQ42505.1"/>
    <property type="molecule type" value="Genomic_DNA"/>
</dbReference>
<reference evidence="3 6" key="1">
    <citation type="submission" date="2015-09" db="EMBL/GenBank/DDBJ databases">
        <authorList>
            <consortium name="Pathogen Informatics"/>
        </authorList>
    </citation>
    <scope>NUCLEOTIDE SEQUENCE [LARGE SCALE GENOMIC DNA]</scope>
    <source>
        <strain evidence="3 6">2789STDY5834948</strain>
    </source>
</reference>
<evidence type="ECO:0000313" key="8">
    <source>
        <dbReference type="Proteomes" id="UP000471216"/>
    </source>
</evidence>
<dbReference type="GO" id="GO:0015628">
    <property type="term" value="P:protein secretion by the type II secretion system"/>
    <property type="evidence" value="ECO:0007669"/>
    <property type="project" value="TreeGrafter"/>
</dbReference>
<dbReference type="Gene3D" id="1.10.150.280">
    <property type="entry name" value="AF1531-like domain"/>
    <property type="match status" value="1"/>
</dbReference>
<dbReference type="InterPro" id="IPR051675">
    <property type="entry name" value="Endo/Exo/Phosphatase_dom_1"/>
</dbReference>
<evidence type="ECO:0000256" key="1">
    <source>
        <dbReference type="SAM" id="MobiDB-lite"/>
    </source>
</evidence>
<dbReference type="Proteomes" id="UP000471216">
    <property type="component" value="Unassembled WGS sequence"/>
</dbReference>
<dbReference type="AlphaFoldDB" id="A0A174WEN7"/>
<dbReference type="Proteomes" id="UP000095332">
    <property type="component" value="Unassembled WGS sequence"/>
</dbReference>
<dbReference type="SUPFAM" id="SSF47781">
    <property type="entry name" value="RuvA domain 2-like"/>
    <property type="match status" value="2"/>
</dbReference>
<dbReference type="PANTHER" id="PTHR21180">
    <property type="entry name" value="ENDONUCLEASE/EXONUCLEASE/PHOSPHATASE FAMILY DOMAIN-CONTAINING PROTEIN 1"/>
    <property type="match status" value="1"/>
</dbReference>
<dbReference type="PANTHER" id="PTHR21180:SF32">
    <property type="entry name" value="ENDONUCLEASE_EXONUCLEASE_PHOSPHATASE FAMILY DOMAIN-CONTAINING PROTEIN 1"/>
    <property type="match status" value="1"/>
</dbReference>
<reference evidence="7 8" key="2">
    <citation type="journal article" date="2019" name="Nat. Med.">
        <title>A library of human gut bacterial isolates paired with longitudinal multiomics data enables mechanistic microbiome research.</title>
        <authorList>
            <person name="Poyet M."/>
            <person name="Groussin M."/>
            <person name="Gibbons S.M."/>
            <person name="Avila-Pacheco J."/>
            <person name="Jiang X."/>
            <person name="Kearney S.M."/>
            <person name="Perrotta A.R."/>
            <person name="Berdy B."/>
            <person name="Zhao S."/>
            <person name="Lieberman T.D."/>
            <person name="Swanson P.K."/>
            <person name="Smith M."/>
            <person name="Roesemann S."/>
            <person name="Alexander J.E."/>
            <person name="Rich S.A."/>
            <person name="Livny J."/>
            <person name="Vlamakis H."/>
            <person name="Clish C."/>
            <person name="Bullock K."/>
            <person name="Deik A."/>
            <person name="Scott J."/>
            <person name="Pierce K.A."/>
            <person name="Xavier R.J."/>
            <person name="Alm E.J."/>
        </authorList>
    </citation>
    <scope>NUCLEOTIDE SEQUENCE [LARGE SCALE GENOMIC DNA]</scope>
    <source>
        <strain evidence="5 8">BIOML-A10</strain>
        <strain evidence="4 7">BIOML-A11</strain>
    </source>
</reference>
<organism evidence="3 6">
    <name type="scientific">Parabacteroides distasonis</name>
    <dbReference type="NCBI Taxonomy" id="823"/>
    <lineage>
        <taxon>Bacteria</taxon>
        <taxon>Pseudomonadati</taxon>
        <taxon>Bacteroidota</taxon>
        <taxon>Bacteroidia</taxon>
        <taxon>Bacteroidales</taxon>
        <taxon>Tannerellaceae</taxon>
        <taxon>Parabacteroides</taxon>
    </lineage>
</organism>
<feature type="compositionally biased region" description="Basic and acidic residues" evidence="1">
    <location>
        <begin position="69"/>
        <end position="96"/>
    </location>
</feature>
<evidence type="ECO:0000313" key="7">
    <source>
        <dbReference type="Proteomes" id="UP000450599"/>
    </source>
</evidence>
<dbReference type="GO" id="GO:0015627">
    <property type="term" value="C:type II protein secretion system complex"/>
    <property type="evidence" value="ECO:0007669"/>
    <property type="project" value="TreeGrafter"/>
</dbReference>
<sequence length="243" mass="28188">MKWRDLLYFSKGERQALTLLLSLIAMAWIAIILTDFSRTKVLPDDLVTDNMKQDTSLPITPNGNPPNPTRKENKFHSKENKVPSERNPKRIRRESNLHLPSYPKVEKWPLGTVVELNSADTTALKKVPGIGSVFAKRIIKYRELLGGFYSVEQLGEVYGIDEKRYESMKSWFSADRSAISQLPVNQLSAKELASHPYVSYKQARVIERQVRKKGKLQGWENLALLEEFTEYDRERLRHYFSFQ</sequence>
<dbReference type="RefSeq" id="WP_036614968.1">
    <property type="nucleotide sequence ID" value="NZ_CAJSZN010000014.1"/>
</dbReference>
<evidence type="ECO:0000313" key="4">
    <source>
        <dbReference type="EMBL" id="MRY85610.1"/>
    </source>
</evidence>
<evidence type="ECO:0000313" key="6">
    <source>
        <dbReference type="Proteomes" id="UP000095332"/>
    </source>
</evidence>
<accession>A0A174WEN7</accession>
<dbReference type="Proteomes" id="UP000450599">
    <property type="component" value="Unassembled WGS sequence"/>
</dbReference>
<dbReference type="EMBL" id="WKMW01000016">
    <property type="protein sequence ID" value="MRY85610.1"/>
    <property type="molecule type" value="Genomic_DNA"/>
</dbReference>
<keyword evidence="2" id="KW-0812">Transmembrane</keyword>
<evidence type="ECO:0000313" key="5">
    <source>
        <dbReference type="EMBL" id="MRZ07723.1"/>
    </source>
</evidence>
<feature type="transmembrane region" description="Helical" evidence="2">
    <location>
        <begin position="15"/>
        <end position="33"/>
    </location>
</feature>
<gene>
    <name evidence="3" type="primary">comEA</name>
    <name evidence="3" type="ORF">ERS852560_02797</name>
    <name evidence="5" type="ORF">GKD54_16205</name>
    <name evidence="4" type="ORF">GKD58_15310</name>
</gene>
<protein>
    <submittedName>
        <fullName evidence="3">ComE operon protein 1</fullName>
    </submittedName>
    <submittedName>
        <fullName evidence="4">Helix-hairpin-helix domain-containing protein</fullName>
    </submittedName>
</protein>
<proteinExistence type="predicted"/>
<dbReference type="Pfam" id="PF12836">
    <property type="entry name" value="HHH_3"/>
    <property type="match status" value="1"/>
</dbReference>